<sequence length="132" mass="15249">MKLLFGSLRYRILAFTALLMSVAVFILIFSTYSKLKKDIITKNQEAFATFGRIFDSQQETMIKQYSLGLDSLLDNRTLVQTFAARDRAELAKLVDNLYDTRLKHLYGVEQFHFHIPPCGQLLQSAQQGKLRR</sequence>
<dbReference type="Proteomes" id="UP000294614">
    <property type="component" value="Unassembled WGS sequence"/>
</dbReference>
<accession>A0A4R1K969</accession>
<keyword evidence="1" id="KW-0812">Transmembrane</keyword>
<organism evidence="2 3">
    <name type="scientific">Seleniivibrio woodruffii</name>
    <dbReference type="NCBI Taxonomy" id="1078050"/>
    <lineage>
        <taxon>Bacteria</taxon>
        <taxon>Pseudomonadati</taxon>
        <taxon>Deferribacterota</taxon>
        <taxon>Deferribacteres</taxon>
        <taxon>Deferribacterales</taxon>
        <taxon>Geovibrionaceae</taxon>
        <taxon>Seleniivibrio</taxon>
    </lineage>
</organism>
<evidence type="ECO:0008006" key="4">
    <source>
        <dbReference type="Google" id="ProtNLM"/>
    </source>
</evidence>
<gene>
    <name evidence="2" type="ORF">C8D98_1437</name>
</gene>
<protein>
    <recommendedName>
        <fullName evidence="4">Methyl-accepting chemotaxis protein</fullName>
    </recommendedName>
</protein>
<keyword evidence="3" id="KW-1185">Reference proteome</keyword>
<evidence type="ECO:0000313" key="2">
    <source>
        <dbReference type="EMBL" id="TCK60560.1"/>
    </source>
</evidence>
<name>A0A4R1K969_9BACT</name>
<comment type="caution">
    <text evidence="2">The sequence shown here is derived from an EMBL/GenBank/DDBJ whole genome shotgun (WGS) entry which is preliminary data.</text>
</comment>
<proteinExistence type="predicted"/>
<keyword evidence="1" id="KW-1133">Transmembrane helix</keyword>
<dbReference type="OrthoDB" id="9760371at2"/>
<dbReference type="AlphaFoldDB" id="A0A4R1K969"/>
<keyword evidence="1" id="KW-0472">Membrane</keyword>
<dbReference type="EMBL" id="SMGG01000004">
    <property type="protein sequence ID" value="TCK60560.1"/>
    <property type="molecule type" value="Genomic_DNA"/>
</dbReference>
<dbReference type="RefSeq" id="WP_132873355.1">
    <property type="nucleotide sequence ID" value="NZ_SMGG01000004.1"/>
</dbReference>
<evidence type="ECO:0000256" key="1">
    <source>
        <dbReference type="SAM" id="Phobius"/>
    </source>
</evidence>
<reference evidence="2 3" key="1">
    <citation type="submission" date="2019-03" db="EMBL/GenBank/DDBJ databases">
        <title>Genomic Encyclopedia of Type Strains, Phase IV (KMG-IV): sequencing the most valuable type-strain genomes for metagenomic binning, comparative biology and taxonomic classification.</title>
        <authorList>
            <person name="Goeker M."/>
        </authorList>
    </citation>
    <scope>NUCLEOTIDE SEQUENCE [LARGE SCALE GENOMIC DNA]</scope>
    <source>
        <strain evidence="2 3">DSM 24984</strain>
    </source>
</reference>
<feature type="transmembrane region" description="Helical" evidence="1">
    <location>
        <begin position="12"/>
        <end position="32"/>
    </location>
</feature>
<evidence type="ECO:0000313" key="3">
    <source>
        <dbReference type="Proteomes" id="UP000294614"/>
    </source>
</evidence>